<accession>A0A2A5JNP7</accession>
<gene>
    <name evidence="2" type="ORF">CEX98_13670</name>
</gene>
<dbReference type="EMBL" id="NKHF01000062">
    <property type="protein sequence ID" value="PCK31104.1"/>
    <property type="molecule type" value="Genomic_DNA"/>
</dbReference>
<reference evidence="3" key="1">
    <citation type="journal article" date="2019" name="Genome Announc.">
        <title>Draft Genome Sequence of Pseudoalteromonas piscicida Strain 36Y ROTHPW, an Hypersaline Seawater Isolate from the South Coast of Sonora, Mexico.</title>
        <authorList>
            <person name="Sanchez-Diaz R."/>
            <person name="Molina-Garza Z.J."/>
            <person name="Cruz-Suarez L.E."/>
            <person name="Selvin J."/>
            <person name="Kiran G.S."/>
            <person name="Ibarra-Gamez J.C."/>
            <person name="Gomez-Gil B."/>
            <person name="Galaviz-Silva L."/>
        </authorList>
    </citation>
    <scope>NUCLEOTIDE SEQUENCE [LARGE SCALE GENOMIC DNA]</scope>
    <source>
        <strain evidence="3">36Y_RITHPW</strain>
    </source>
</reference>
<organism evidence="2 3">
    <name type="scientific">Pseudoalteromonas piscicida</name>
    <dbReference type="NCBI Taxonomy" id="43662"/>
    <lineage>
        <taxon>Bacteria</taxon>
        <taxon>Pseudomonadati</taxon>
        <taxon>Pseudomonadota</taxon>
        <taxon>Gammaproteobacteria</taxon>
        <taxon>Alteromonadales</taxon>
        <taxon>Pseudoalteromonadaceae</taxon>
        <taxon>Pseudoalteromonas</taxon>
    </lineage>
</organism>
<evidence type="ECO:0000256" key="1">
    <source>
        <dbReference type="SAM" id="Phobius"/>
    </source>
</evidence>
<dbReference type="RefSeq" id="WP_099642621.1">
    <property type="nucleotide sequence ID" value="NZ_NKHF01000062.1"/>
</dbReference>
<dbReference type="AlphaFoldDB" id="A0A2A5JNP7"/>
<evidence type="ECO:0000313" key="2">
    <source>
        <dbReference type="EMBL" id="PCK31104.1"/>
    </source>
</evidence>
<keyword evidence="1" id="KW-1133">Transmembrane helix</keyword>
<feature type="transmembrane region" description="Helical" evidence="1">
    <location>
        <begin position="35"/>
        <end position="54"/>
    </location>
</feature>
<name>A0A2A5JNP7_PSEO7</name>
<protein>
    <submittedName>
        <fullName evidence="2">Uncharacterized protein</fullName>
    </submittedName>
</protein>
<dbReference type="OrthoDB" id="6315971at2"/>
<proteinExistence type="predicted"/>
<keyword evidence="1" id="KW-0812">Transmembrane</keyword>
<evidence type="ECO:0000313" key="3">
    <source>
        <dbReference type="Proteomes" id="UP000228621"/>
    </source>
</evidence>
<keyword evidence="3" id="KW-1185">Reference proteome</keyword>
<dbReference type="Proteomes" id="UP000228621">
    <property type="component" value="Unassembled WGS sequence"/>
</dbReference>
<sequence>MTQRTLKHAEWLKIVESRASQKQVKIKPKNTLSPAIIWTFVLATIVSFISAWAYTTETSATPSLVLSEESKRRINRYFTKQYMVGTWQFSHVKTSKDDINVFIRIPTKLALTGQALKGYIEQSLCPPANSNVWRDVSQFALYMHLYSDSPRHSDYAKCKAP</sequence>
<keyword evidence="1" id="KW-0472">Membrane</keyword>
<comment type="caution">
    <text evidence="2">The sequence shown here is derived from an EMBL/GenBank/DDBJ whole genome shotgun (WGS) entry which is preliminary data.</text>
</comment>